<dbReference type="Proteomes" id="UP000499080">
    <property type="component" value="Unassembled WGS sequence"/>
</dbReference>
<protein>
    <recommendedName>
        <fullName evidence="3">RNase H type-1 domain-containing protein</fullName>
    </recommendedName>
</protein>
<dbReference type="EMBL" id="BGPR01031595">
    <property type="protein sequence ID" value="GBO04774.1"/>
    <property type="molecule type" value="Genomic_DNA"/>
</dbReference>
<proteinExistence type="predicted"/>
<evidence type="ECO:0000313" key="2">
    <source>
        <dbReference type="Proteomes" id="UP000499080"/>
    </source>
</evidence>
<evidence type="ECO:0008006" key="3">
    <source>
        <dbReference type="Google" id="ProtNLM"/>
    </source>
</evidence>
<gene>
    <name evidence="1" type="ORF">AVEN_3184_1</name>
</gene>
<dbReference type="AlphaFoldDB" id="A0A4Y2TYI1"/>
<accession>A0A4Y2TYI1</accession>
<sequence>MKRSPLFSITKAYSTTSTDALHVPSGCPPLDLKNRVGCAFVHFQENDESSSELFRLSGKATVLMAELMAIRQAVKYIIRRQPRQAKIIESRPAFLSFASLPERRQIINEIKDNIRERASERVLFMAQGPGLAKIT</sequence>
<keyword evidence="2" id="KW-1185">Reference proteome</keyword>
<name>A0A4Y2TYI1_ARAVE</name>
<organism evidence="1 2">
    <name type="scientific">Araneus ventricosus</name>
    <name type="common">Orbweaver spider</name>
    <name type="synonym">Epeira ventricosa</name>
    <dbReference type="NCBI Taxonomy" id="182803"/>
    <lineage>
        <taxon>Eukaryota</taxon>
        <taxon>Metazoa</taxon>
        <taxon>Ecdysozoa</taxon>
        <taxon>Arthropoda</taxon>
        <taxon>Chelicerata</taxon>
        <taxon>Arachnida</taxon>
        <taxon>Araneae</taxon>
        <taxon>Araneomorphae</taxon>
        <taxon>Entelegynae</taxon>
        <taxon>Araneoidea</taxon>
        <taxon>Araneidae</taxon>
        <taxon>Araneus</taxon>
    </lineage>
</organism>
<reference evidence="1 2" key="1">
    <citation type="journal article" date="2019" name="Sci. Rep.">
        <title>Orb-weaving spider Araneus ventricosus genome elucidates the spidroin gene catalogue.</title>
        <authorList>
            <person name="Kono N."/>
            <person name="Nakamura H."/>
            <person name="Ohtoshi R."/>
            <person name="Moran D.A.P."/>
            <person name="Shinohara A."/>
            <person name="Yoshida Y."/>
            <person name="Fujiwara M."/>
            <person name="Mori M."/>
            <person name="Tomita M."/>
            <person name="Arakawa K."/>
        </authorList>
    </citation>
    <scope>NUCLEOTIDE SEQUENCE [LARGE SCALE GENOMIC DNA]</scope>
</reference>
<dbReference type="OrthoDB" id="6514649at2759"/>
<evidence type="ECO:0000313" key="1">
    <source>
        <dbReference type="EMBL" id="GBO04774.1"/>
    </source>
</evidence>
<comment type="caution">
    <text evidence="1">The sequence shown here is derived from an EMBL/GenBank/DDBJ whole genome shotgun (WGS) entry which is preliminary data.</text>
</comment>